<sequence length="72" mass="7694">MSQTDSKTAHEIDPKAEAAENALAMKIILTVLVLIVLWGLAIFFFGVPGLYIPAVIATPIIYILLITVARGG</sequence>
<dbReference type="AlphaFoldDB" id="A0AAJ1UC74"/>
<reference evidence="2" key="2">
    <citation type="submission" date="2023-04" db="EMBL/GenBank/DDBJ databases">
        <title>'Rhodoalgimonas zhirmunskyi' gen. nov., isolated from a red alga.</title>
        <authorList>
            <person name="Nedashkovskaya O.I."/>
            <person name="Otstavnykh N.Y."/>
            <person name="Bystritskaya E.P."/>
            <person name="Balabanova L.A."/>
            <person name="Isaeva M.P."/>
        </authorList>
    </citation>
    <scope>NUCLEOTIDE SEQUENCE</scope>
    <source>
        <strain evidence="2">10Alg 79</strain>
    </source>
</reference>
<keyword evidence="3" id="KW-1185">Reference proteome</keyword>
<organism evidence="2 3">
    <name type="scientific">Rhodalgimonas zhirmunskyi</name>
    <dbReference type="NCBI Taxonomy" id="2964767"/>
    <lineage>
        <taxon>Bacteria</taxon>
        <taxon>Pseudomonadati</taxon>
        <taxon>Pseudomonadota</taxon>
        <taxon>Alphaproteobacteria</taxon>
        <taxon>Rhodobacterales</taxon>
        <taxon>Roseobacteraceae</taxon>
        <taxon>Rhodalgimonas</taxon>
    </lineage>
</organism>
<dbReference type="RefSeq" id="WP_317625084.1">
    <property type="nucleotide sequence ID" value="NZ_JANFFA010000001.1"/>
</dbReference>
<evidence type="ECO:0000313" key="3">
    <source>
        <dbReference type="Proteomes" id="UP001227162"/>
    </source>
</evidence>
<evidence type="ECO:0000256" key="1">
    <source>
        <dbReference type="SAM" id="Phobius"/>
    </source>
</evidence>
<protein>
    <submittedName>
        <fullName evidence="2">Uncharacterized protein</fullName>
    </submittedName>
</protein>
<comment type="caution">
    <text evidence="2">The sequence shown here is derived from an EMBL/GenBank/DDBJ whole genome shotgun (WGS) entry which is preliminary data.</text>
</comment>
<keyword evidence="1" id="KW-0472">Membrane</keyword>
<evidence type="ECO:0000313" key="2">
    <source>
        <dbReference type="EMBL" id="MDQ2093497.1"/>
    </source>
</evidence>
<keyword evidence="1" id="KW-1133">Transmembrane helix</keyword>
<feature type="transmembrane region" description="Helical" evidence="1">
    <location>
        <begin position="50"/>
        <end position="69"/>
    </location>
</feature>
<proteinExistence type="predicted"/>
<gene>
    <name evidence="2" type="ORF">NOI20_05190</name>
</gene>
<name>A0AAJ1UC74_9RHOB</name>
<dbReference type="Proteomes" id="UP001227162">
    <property type="component" value="Unassembled WGS sequence"/>
</dbReference>
<keyword evidence="1" id="KW-0812">Transmembrane</keyword>
<reference evidence="2" key="1">
    <citation type="submission" date="2022-07" db="EMBL/GenBank/DDBJ databases">
        <authorList>
            <person name="Otstavnykh N."/>
            <person name="Isaeva M."/>
            <person name="Bystritskaya E."/>
        </authorList>
    </citation>
    <scope>NUCLEOTIDE SEQUENCE</scope>
    <source>
        <strain evidence="2">10Alg 79</strain>
    </source>
</reference>
<feature type="transmembrane region" description="Helical" evidence="1">
    <location>
        <begin position="23"/>
        <end position="44"/>
    </location>
</feature>
<accession>A0AAJ1UC74</accession>
<dbReference type="EMBL" id="JANFFA010000001">
    <property type="protein sequence ID" value="MDQ2093497.1"/>
    <property type="molecule type" value="Genomic_DNA"/>
</dbReference>